<dbReference type="Pfam" id="PF04290">
    <property type="entry name" value="DctQ"/>
    <property type="match status" value="1"/>
</dbReference>
<keyword evidence="3" id="KW-1003">Cell membrane</keyword>
<evidence type="ECO:0000256" key="9">
    <source>
        <dbReference type="RuleBase" id="RU369079"/>
    </source>
</evidence>
<dbReference type="PANTHER" id="PTHR35011:SF10">
    <property type="entry name" value="TRAP TRANSPORTER SMALL PERMEASE PROTEIN"/>
    <property type="match status" value="1"/>
</dbReference>
<evidence type="ECO:0000256" key="7">
    <source>
        <dbReference type="ARBA" id="ARBA00023136"/>
    </source>
</evidence>
<comment type="caution">
    <text evidence="11">The sequence shown here is derived from an EMBL/GenBank/DDBJ whole genome shotgun (WGS) entry which is preliminary data.</text>
</comment>
<reference evidence="11 12" key="1">
    <citation type="journal article" date="2014" name="Int. J. Syst. Evol. Microbiol.">
        <title>Sneathiella chungangensis sp. nov., isolated from a marine sand, and emended description of the genus Sneathiella.</title>
        <authorList>
            <person name="Siamphan C."/>
            <person name="Kim H."/>
            <person name="Lee J.S."/>
            <person name="Kim W."/>
        </authorList>
    </citation>
    <scope>NUCLEOTIDE SEQUENCE [LARGE SCALE GENOMIC DNA]</scope>
    <source>
        <strain evidence="11 12">KCTC 32476</strain>
    </source>
</reference>
<dbReference type="InterPro" id="IPR055348">
    <property type="entry name" value="DctQ"/>
</dbReference>
<protein>
    <recommendedName>
        <fullName evidence="9">TRAP transporter small permease protein</fullName>
    </recommendedName>
</protein>
<evidence type="ECO:0000313" key="12">
    <source>
        <dbReference type="Proteomes" id="UP000445696"/>
    </source>
</evidence>
<evidence type="ECO:0000256" key="8">
    <source>
        <dbReference type="ARBA" id="ARBA00038436"/>
    </source>
</evidence>
<dbReference type="GO" id="GO:0005886">
    <property type="term" value="C:plasma membrane"/>
    <property type="evidence" value="ECO:0007669"/>
    <property type="project" value="UniProtKB-SubCell"/>
</dbReference>
<dbReference type="InterPro" id="IPR007387">
    <property type="entry name" value="TRAP_DctQ"/>
</dbReference>
<dbReference type="Proteomes" id="UP000445696">
    <property type="component" value="Unassembled WGS sequence"/>
</dbReference>
<dbReference type="OrthoDB" id="4250245at2"/>
<feature type="transmembrane region" description="Helical" evidence="9">
    <location>
        <begin position="103"/>
        <end position="124"/>
    </location>
</feature>
<dbReference type="EMBL" id="WTVA01000014">
    <property type="protein sequence ID" value="MZR23171.1"/>
    <property type="molecule type" value="Genomic_DNA"/>
</dbReference>
<name>A0A845MHI3_9PROT</name>
<keyword evidence="5 9" id="KW-0812">Transmembrane</keyword>
<evidence type="ECO:0000256" key="4">
    <source>
        <dbReference type="ARBA" id="ARBA00022519"/>
    </source>
</evidence>
<evidence type="ECO:0000256" key="2">
    <source>
        <dbReference type="ARBA" id="ARBA00022448"/>
    </source>
</evidence>
<evidence type="ECO:0000313" key="11">
    <source>
        <dbReference type="EMBL" id="MZR23171.1"/>
    </source>
</evidence>
<proteinExistence type="inferred from homology"/>
<organism evidence="11 12">
    <name type="scientific">Sneathiella chungangensis</name>
    <dbReference type="NCBI Taxonomy" id="1418234"/>
    <lineage>
        <taxon>Bacteria</taxon>
        <taxon>Pseudomonadati</taxon>
        <taxon>Pseudomonadota</taxon>
        <taxon>Alphaproteobacteria</taxon>
        <taxon>Sneathiellales</taxon>
        <taxon>Sneathiellaceae</taxon>
        <taxon>Sneathiella</taxon>
    </lineage>
</organism>
<evidence type="ECO:0000256" key="1">
    <source>
        <dbReference type="ARBA" id="ARBA00004429"/>
    </source>
</evidence>
<dbReference type="RefSeq" id="WP_161339639.1">
    <property type="nucleotide sequence ID" value="NZ_JBHSDG010000003.1"/>
</dbReference>
<feature type="transmembrane region" description="Helical" evidence="9">
    <location>
        <begin position="64"/>
        <end position="82"/>
    </location>
</feature>
<keyword evidence="4 9" id="KW-0997">Cell inner membrane</keyword>
<dbReference type="PANTHER" id="PTHR35011">
    <property type="entry name" value="2,3-DIKETO-L-GULONATE TRAP TRANSPORTER SMALL PERMEASE PROTEIN YIAM"/>
    <property type="match status" value="1"/>
</dbReference>
<dbReference type="GO" id="GO:0022857">
    <property type="term" value="F:transmembrane transporter activity"/>
    <property type="evidence" value="ECO:0007669"/>
    <property type="project" value="UniProtKB-UniRule"/>
</dbReference>
<feature type="transmembrane region" description="Helical" evidence="9">
    <location>
        <begin position="144"/>
        <end position="165"/>
    </location>
</feature>
<evidence type="ECO:0000256" key="3">
    <source>
        <dbReference type="ARBA" id="ARBA00022475"/>
    </source>
</evidence>
<sequence length="178" mass="19460">MDMKDDRTEEVSFSSSVPIRIIEYLCFAAAIFSAGLVIFTLLMTGYSVFQRYVLGTPLTWTDEMSGFLVVAIVMLGAAETLRRGEHISVDLLSSKAAGGAKKALGIWSYLATAFVAAVIFISGWEAVKFSYTIGVFSNGYLEAPLWIPQSFLLVGSALLFVLSLVRMGQSLFRRDGET</sequence>
<dbReference type="GO" id="GO:0015740">
    <property type="term" value="P:C4-dicarboxylate transport"/>
    <property type="evidence" value="ECO:0007669"/>
    <property type="project" value="TreeGrafter"/>
</dbReference>
<keyword evidence="2 9" id="KW-0813">Transport</keyword>
<evidence type="ECO:0000256" key="6">
    <source>
        <dbReference type="ARBA" id="ARBA00022989"/>
    </source>
</evidence>
<comment type="subcellular location">
    <subcellularLocation>
        <location evidence="1 9">Cell inner membrane</location>
        <topology evidence="1 9">Multi-pass membrane protein</topology>
    </subcellularLocation>
</comment>
<feature type="domain" description="Tripartite ATP-independent periplasmic transporters DctQ component" evidence="10">
    <location>
        <begin position="41"/>
        <end position="170"/>
    </location>
</feature>
<comment type="function">
    <text evidence="9">Part of the tripartite ATP-independent periplasmic (TRAP) transport system.</text>
</comment>
<feature type="transmembrane region" description="Helical" evidence="9">
    <location>
        <begin position="21"/>
        <end position="44"/>
    </location>
</feature>
<evidence type="ECO:0000259" key="10">
    <source>
        <dbReference type="Pfam" id="PF04290"/>
    </source>
</evidence>
<gene>
    <name evidence="11" type="ORF">GQF03_12615</name>
</gene>
<comment type="subunit">
    <text evidence="9">The complex comprises the extracytoplasmic solute receptor protein and the two transmembrane proteins.</text>
</comment>
<comment type="similarity">
    <text evidence="8 9">Belongs to the TRAP transporter small permease family.</text>
</comment>
<accession>A0A845MHI3</accession>
<keyword evidence="6 9" id="KW-1133">Transmembrane helix</keyword>
<dbReference type="AlphaFoldDB" id="A0A845MHI3"/>
<keyword evidence="12" id="KW-1185">Reference proteome</keyword>
<keyword evidence="7 9" id="KW-0472">Membrane</keyword>
<evidence type="ECO:0000256" key="5">
    <source>
        <dbReference type="ARBA" id="ARBA00022692"/>
    </source>
</evidence>